<dbReference type="AlphaFoldDB" id="A0A183IZC7"/>
<dbReference type="WBParaSite" id="SBAD_0000930001-mRNA-1">
    <property type="protein sequence ID" value="SBAD_0000930001-mRNA-1"/>
    <property type="gene ID" value="SBAD_0000930001"/>
</dbReference>
<sequence>MMDCEGGKASYKKLKHRLRRNFYYGSSRMDRLSIPLTDFTVEYLDRNCPFGYVSPDYVSKISKDGAISPVTLIVALVYLERLRLCNKDVFEDSDPEDLINSALVNKHTFNTVQLNVNVRTLSGFSR</sequence>
<evidence type="ECO:0000313" key="3">
    <source>
        <dbReference type="WBParaSite" id="SBAD_0000930001-mRNA-1"/>
    </source>
</evidence>
<evidence type="ECO:0000313" key="2">
    <source>
        <dbReference type="Proteomes" id="UP000270296"/>
    </source>
</evidence>
<dbReference type="OrthoDB" id="244495at2759"/>
<gene>
    <name evidence="1" type="ORF">SBAD_LOCUS8975</name>
</gene>
<reference evidence="3" key="1">
    <citation type="submission" date="2016-06" db="UniProtKB">
        <authorList>
            <consortium name="WormBaseParasite"/>
        </authorList>
    </citation>
    <scope>IDENTIFICATION</scope>
</reference>
<evidence type="ECO:0000313" key="1">
    <source>
        <dbReference type="EMBL" id="VDP20419.1"/>
    </source>
</evidence>
<accession>A0A183IZC7</accession>
<dbReference type="EMBL" id="UZAM01012170">
    <property type="protein sequence ID" value="VDP20419.1"/>
    <property type="molecule type" value="Genomic_DNA"/>
</dbReference>
<protein>
    <submittedName>
        <fullName evidence="3">GIDA domain-containing protein</fullName>
    </submittedName>
</protein>
<organism evidence="3">
    <name type="scientific">Soboliphyme baturini</name>
    <dbReference type="NCBI Taxonomy" id="241478"/>
    <lineage>
        <taxon>Eukaryota</taxon>
        <taxon>Metazoa</taxon>
        <taxon>Ecdysozoa</taxon>
        <taxon>Nematoda</taxon>
        <taxon>Enoplea</taxon>
        <taxon>Dorylaimia</taxon>
        <taxon>Dioctophymatida</taxon>
        <taxon>Dioctophymatoidea</taxon>
        <taxon>Soboliphymatidae</taxon>
        <taxon>Soboliphyme</taxon>
    </lineage>
</organism>
<proteinExistence type="predicted"/>
<dbReference type="Proteomes" id="UP000270296">
    <property type="component" value="Unassembled WGS sequence"/>
</dbReference>
<name>A0A183IZC7_9BILA</name>
<reference evidence="1 2" key="2">
    <citation type="submission" date="2018-11" db="EMBL/GenBank/DDBJ databases">
        <authorList>
            <consortium name="Pathogen Informatics"/>
        </authorList>
    </citation>
    <scope>NUCLEOTIDE SEQUENCE [LARGE SCALE GENOMIC DNA]</scope>
</reference>
<keyword evidence="2" id="KW-1185">Reference proteome</keyword>